<sequence length="57" mass="6376">MGRHKVTAQKPRASGKSSGCNHTTPSYGTKNNRPLSPLLRRTSFVLYFYDTSPKYGD</sequence>
<gene>
    <name evidence="2" type="primary">ORF106020</name>
</gene>
<dbReference type="AlphaFoldDB" id="A0A0B7A9K3"/>
<dbReference type="EMBL" id="HACG01030804">
    <property type="protein sequence ID" value="CEK77669.1"/>
    <property type="molecule type" value="Transcribed_RNA"/>
</dbReference>
<feature type="compositionally biased region" description="Polar residues" evidence="1">
    <location>
        <begin position="15"/>
        <end position="34"/>
    </location>
</feature>
<name>A0A0B7A9K3_9EUPU</name>
<evidence type="ECO:0000313" key="2">
    <source>
        <dbReference type="EMBL" id="CEK77669.1"/>
    </source>
</evidence>
<accession>A0A0B7A9K3</accession>
<organism evidence="2">
    <name type="scientific">Arion vulgaris</name>
    <dbReference type="NCBI Taxonomy" id="1028688"/>
    <lineage>
        <taxon>Eukaryota</taxon>
        <taxon>Metazoa</taxon>
        <taxon>Spiralia</taxon>
        <taxon>Lophotrochozoa</taxon>
        <taxon>Mollusca</taxon>
        <taxon>Gastropoda</taxon>
        <taxon>Heterobranchia</taxon>
        <taxon>Euthyneura</taxon>
        <taxon>Panpulmonata</taxon>
        <taxon>Eupulmonata</taxon>
        <taxon>Stylommatophora</taxon>
        <taxon>Helicina</taxon>
        <taxon>Arionoidea</taxon>
        <taxon>Arionidae</taxon>
        <taxon>Arion</taxon>
    </lineage>
</organism>
<proteinExistence type="predicted"/>
<feature type="region of interest" description="Disordered" evidence="1">
    <location>
        <begin position="1"/>
        <end position="35"/>
    </location>
</feature>
<reference evidence="2" key="1">
    <citation type="submission" date="2014-12" db="EMBL/GenBank/DDBJ databases">
        <title>Insight into the proteome of Arion vulgaris.</title>
        <authorList>
            <person name="Aradska J."/>
            <person name="Bulat T."/>
            <person name="Smidak R."/>
            <person name="Sarate P."/>
            <person name="Gangsoo J."/>
            <person name="Sialana F."/>
            <person name="Bilban M."/>
            <person name="Lubec G."/>
        </authorList>
    </citation>
    <scope>NUCLEOTIDE SEQUENCE</scope>
    <source>
        <tissue evidence="2">Skin</tissue>
    </source>
</reference>
<evidence type="ECO:0000256" key="1">
    <source>
        <dbReference type="SAM" id="MobiDB-lite"/>
    </source>
</evidence>
<protein>
    <submittedName>
        <fullName evidence="2">Uncharacterized protein</fullName>
    </submittedName>
</protein>